<comment type="similarity">
    <text evidence="7">Belongs to the TonB-dependent receptor family.</text>
</comment>
<keyword evidence="4 7" id="KW-0812">Transmembrane</keyword>
<evidence type="ECO:0000256" key="1">
    <source>
        <dbReference type="ARBA" id="ARBA00004571"/>
    </source>
</evidence>
<evidence type="ECO:0000256" key="4">
    <source>
        <dbReference type="ARBA" id="ARBA00022692"/>
    </source>
</evidence>
<keyword evidence="8" id="KW-0732">Signal</keyword>
<dbReference type="Proteomes" id="UP001221924">
    <property type="component" value="Unassembled WGS sequence"/>
</dbReference>
<dbReference type="NCBIfam" id="TIGR04056">
    <property type="entry name" value="OMP_RagA_SusC"/>
    <property type="match status" value="1"/>
</dbReference>
<evidence type="ECO:0000313" key="13">
    <source>
        <dbReference type="Proteomes" id="UP000061809"/>
    </source>
</evidence>
<dbReference type="InterPro" id="IPR036942">
    <property type="entry name" value="Beta-barrel_TonB_sf"/>
</dbReference>
<evidence type="ECO:0000256" key="3">
    <source>
        <dbReference type="ARBA" id="ARBA00022452"/>
    </source>
</evidence>
<evidence type="ECO:0000313" key="10">
    <source>
        <dbReference type="EMBL" id="ALJ60701.1"/>
    </source>
</evidence>
<feature type="signal peptide" evidence="8">
    <location>
        <begin position="1"/>
        <end position="18"/>
    </location>
</feature>
<feature type="domain" description="TonB-dependent receptor plug" evidence="9">
    <location>
        <begin position="117"/>
        <end position="237"/>
    </location>
</feature>
<keyword evidence="5 7" id="KW-0472">Membrane</keyword>
<protein>
    <submittedName>
        <fullName evidence="10">Ferrienterobactin receptor</fullName>
    </submittedName>
    <submittedName>
        <fullName evidence="11">SusC/RagA family TonB-linked outer membrane protein</fullName>
    </submittedName>
</protein>
<dbReference type="Proteomes" id="UP001266995">
    <property type="component" value="Unassembled WGS sequence"/>
</dbReference>
<keyword evidence="6 7" id="KW-0998">Cell outer membrane</keyword>
<dbReference type="InterPro" id="IPR023997">
    <property type="entry name" value="TonB-dep_OMP_SusC/RagA_CS"/>
</dbReference>
<dbReference type="InterPro" id="IPR012910">
    <property type="entry name" value="Plug_dom"/>
</dbReference>
<proteinExistence type="inferred from homology"/>
<dbReference type="eggNOG" id="COG1629">
    <property type="taxonomic scope" value="Bacteria"/>
</dbReference>
<dbReference type="Proteomes" id="UP000061809">
    <property type="component" value="Chromosome"/>
</dbReference>
<evidence type="ECO:0000256" key="5">
    <source>
        <dbReference type="ARBA" id="ARBA00023136"/>
    </source>
</evidence>
<comment type="subcellular location">
    <subcellularLocation>
        <location evidence="1 7">Cell outer membrane</location>
        <topology evidence="1 7">Multi-pass membrane protein</topology>
    </subcellularLocation>
</comment>
<evidence type="ECO:0000256" key="6">
    <source>
        <dbReference type="ARBA" id="ARBA00023237"/>
    </source>
</evidence>
<dbReference type="AlphaFoldDB" id="A0A0P0GTR6"/>
<dbReference type="InterPro" id="IPR039426">
    <property type="entry name" value="TonB-dep_rcpt-like"/>
</dbReference>
<keyword evidence="3 7" id="KW-1134">Transmembrane beta strand</keyword>
<keyword evidence="2 7" id="KW-0813">Transport</keyword>
<keyword evidence="10" id="KW-0675">Receptor</keyword>
<evidence type="ECO:0000313" key="11">
    <source>
        <dbReference type="EMBL" id="MDE8696195.1"/>
    </source>
</evidence>
<dbReference type="STRING" id="246787.BcellWH2_03472"/>
<dbReference type="Gene3D" id="2.40.170.20">
    <property type="entry name" value="TonB-dependent receptor, beta-barrel domain"/>
    <property type="match status" value="1"/>
</dbReference>
<dbReference type="SUPFAM" id="SSF49464">
    <property type="entry name" value="Carboxypeptidase regulatory domain-like"/>
    <property type="match status" value="1"/>
</dbReference>
<dbReference type="InterPro" id="IPR037066">
    <property type="entry name" value="Plug_dom_sf"/>
</dbReference>
<evidence type="ECO:0000256" key="8">
    <source>
        <dbReference type="SAM" id="SignalP"/>
    </source>
</evidence>
<accession>A0A0P0GTR6</accession>
<evidence type="ECO:0000313" key="12">
    <source>
        <dbReference type="EMBL" id="MDT4513834.1"/>
    </source>
</evidence>
<evidence type="ECO:0000259" key="9">
    <source>
        <dbReference type="Pfam" id="PF07715"/>
    </source>
</evidence>
<dbReference type="RefSeq" id="WP_007219589.1">
    <property type="nucleotide sequence ID" value="NZ_CABMLT010000018.1"/>
</dbReference>
<reference evidence="11" key="2">
    <citation type="submission" date="2023-03" db="EMBL/GenBank/DDBJ databases">
        <title>DFI Biobank Strains.</title>
        <authorList>
            <person name="Mostad J."/>
            <person name="Paddock L."/>
            <person name="Medina S."/>
            <person name="Waligurski E."/>
            <person name="Barat B."/>
            <person name="Smith R."/>
            <person name="Burgo V."/>
            <person name="Metcalfe C."/>
            <person name="Woodson C."/>
            <person name="Sundararajan A."/>
            <person name="Ramaswamy R."/>
            <person name="Lin H."/>
            <person name="Pamer E.G."/>
        </authorList>
    </citation>
    <scope>NUCLEOTIDE SEQUENCE</scope>
    <source>
        <strain evidence="11">DFI.9.5</strain>
    </source>
</reference>
<dbReference type="InterPro" id="IPR008969">
    <property type="entry name" value="CarboxyPept-like_regulatory"/>
</dbReference>
<dbReference type="Pfam" id="PF07715">
    <property type="entry name" value="Plug"/>
    <property type="match status" value="1"/>
</dbReference>
<gene>
    <name evidence="10" type="primary">fepA_5</name>
    <name evidence="10" type="ORF">BcellWH2_03472</name>
    <name evidence="11" type="ORF">PZH42_18945</name>
    <name evidence="12" type="ORF">RO785_22975</name>
</gene>
<dbReference type="PROSITE" id="PS52016">
    <property type="entry name" value="TONB_DEPENDENT_REC_3"/>
    <property type="match status" value="1"/>
</dbReference>
<dbReference type="NCBIfam" id="TIGR04057">
    <property type="entry name" value="SusC_RagA_signa"/>
    <property type="match status" value="1"/>
</dbReference>
<reference evidence="12" key="3">
    <citation type="submission" date="2023-08" db="EMBL/GenBank/DDBJ databases">
        <title>Reintroducing virulent viruses to syntetic microbiomes.</title>
        <authorList>
            <person name="Wilde J."/>
            <person name="Boyes R."/>
            <person name="Robinson A.V."/>
            <person name="Daisley B.A."/>
            <person name="Allen-Vercoe E."/>
        </authorList>
    </citation>
    <scope>NUCLEOTIDE SEQUENCE</scope>
    <source>
        <strain evidence="12">225I_12FAA</strain>
    </source>
</reference>
<organism evidence="10 13">
    <name type="scientific">Bacteroides cellulosilyticus</name>
    <dbReference type="NCBI Taxonomy" id="246787"/>
    <lineage>
        <taxon>Bacteria</taxon>
        <taxon>Pseudomonadati</taxon>
        <taxon>Bacteroidota</taxon>
        <taxon>Bacteroidia</taxon>
        <taxon>Bacteroidales</taxon>
        <taxon>Bacteroidaceae</taxon>
        <taxon>Bacteroides</taxon>
    </lineage>
</organism>
<dbReference type="GO" id="GO:0009279">
    <property type="term" value="C:cell outer membrane"/>
    <property type="evidence" value="ECO:0007669"/>
    <property type="project" value="UniProtKB-SubCell"/>
</dbReference>
<dbReference type="Pfam" id="PF13715">
    <property type="entry name" value="CarbopepD_reg_2"/>
    <property type="match status" value="1"/>
</dbReference>
<dbReference type="PATRIC" id="fig|246787.4.peg.3589"/>
<dbReference type="Gene3D" id="2.170.130.10">
    <property type="entry name" value="TonB-dependent receptor, plug domain"/>
    <property type="match status" value="1"/>
</dbReference>
<dbReference type="KEGG" id="bcel:BcellWH2_03472"/>
<feature type="chain" id="PRO_5013461360" evidence="8">
    <location>
        <begin position="19"/>
        <end position="1051"/>
    </location>
</feature>
<dbReference type="EMBL" id="JAVSNH010000002">
    <property type="protein sequence ID" value="MDT4513834.1"/>
    <property type="molecule type" value="Genomic_DNA"/>
</dbReference>
<dbReference type="EMBL" id="JARFID010000023">
    <property type="protein sequence ID" value="MDE8696195.1"/>
    <property type="molecule type" value="Genomic_DNA"/>
</dbReference>
<evidence type="ECO:0000256" key="7">
    <source>
        <dbReference type="PROSITE-ProRule" id="PRU01360"/>
    </source>
</evidence>
<name>A0A0P0GTR6_9BACE</name>
<dbReference type="EMBL" id="CP012801">
    <property type="protein sequence ID" value="ALJ60701.1"/>
    <property type="molecule type" value="Genomic_DNA"/>
</dbReference>
<dbReference type="SUPFAM" id="SSF56935">
    <property type="entry name" value="Porins"/>
    <property type="match status" value="1"/>
</dbReference>
<dbReference type="InterPro" id="IPR023996">
    <property type="entry name" value="TonB-dep_OMP_SusC/RagA"/>
</dbReference>
<evidence type="ECO:0000256" key="2">
    <source>
        <dbReference type="ARBA" id="ARBA00022448"/>
    </source>
</evidence>
<sequence>MRSIFLIVCMCCSLITLAQSNFKVSGIVIGVDKEPIIGATIQDKSNQTGVITDVEGRFTINASSRNAVLRVGYIGMKSEEIKVEGRSQITIILQEEAVKIDEVVVTALGIKREAKALGYAVSSVNNDALTAGNEQNVMSAISGKVAGVDISSTTAGPSGSTRVIIRGNSQLTGSNQPLYVIDGMPVDNTELEGAGKWGGYDYGDVLSSLNPDDIENISILKGPSASALYGSRASNGVVLITTKSAQKKKGIGVEFSSNLSIVKLLTGFDDYQRVYGQGRDGRPSMSGQSASTTSQVAWGGKLDPNMDVHIYNDEIRKYGNVNNNILSFFDTGITTTNAVAFSKTNDLSAFRVSVSDMRNWDIVPESELSRTSVSFKGNTQLSKRLTVEAQATYSYESVQNRPALSDSPSNLGNALIGIAPSFDQKWLSSNYKDETGRYNDWNGDKYRINPYWVINEMSNKSKRDRLIGQGRLYYAFTDYLKASFKAGLDSYTFRFTDFTPMYTPGFTDGMMKEMTNNVMQYNFEMMLRFQKRFGDFDVSAFVGGNVMRYEYESMIQTGQTQVIPGLQDITNYSSIETEHALVRKAVRSLFGQVSLGYKEFAYLDATFRNDVSSTLSPKNRSYFYPSVSGSLIFSNLFEHKEWFTFGKLRASWAKVGGDTSPYQLQLEYGLKPYTNKGTSLGYITSGSVPNANLKPTSTYSFEVGMDVRFLDNRLGLDFTYYQQITKDQILSLPVSQSTGYSRAMINAGEISNKGIEASLSLVPVKTKNFTWDANINFAKNYNEVVKLHEDVKDFELAAARWANAFIYASEGQPYGVIVGKKLNRTEAGEVIYENGLPTFDDKVSVLGNGNYDFTLGFRNAFSYKNLSMSVLVDMKFGADVYSMSKMQSHVNGTSKETLEGREGWYASEQARLSANVDAKDWTPTGGYVGKGVKAVTDADGNVSYVPNDVYVDPAKYWQALQNSSPEPFICDNSFVKLREVSLSYSCPKKWFVHTPIESVTLSAYGRNLLLIYSKVDNIDPESSYNNGNGQGFEYGSLPSRRTFGFGINVKF</sequence>
<reference evidence="10 13" key="1">
    <citation type="journal article" date="2015" name="Science">
        <title>Genetic determinants of in vivo fitness and diet responsiveness in multiple human gut Bacteroides.</title>
        <authorList>
            <person name="Wu M."/>
            <person name="McNulty N.P."/>
            <person name="Rodionov D.A."/>
            <person name="Khoroshkin M.S."/>
            <person name="Griffin N.W."/>
            <person name="Cheng J."/>
            <person name="Latreille P."/>
            <person name="Kerstetter R.A."/>
            <person name="Terrapon N."/>
            <person name="Henrissat B."/>
            <person name="Osterman A.L."/>
            <person name="Gordon J.I."/>
        </authorList>
    </citation>
    <scope>NUCLEOTIDE SEQUENCE [LARGE SCALE GENOMIC DNA]</scope>
    <source>
        <strain evidence="10 13">WH2</strain>
    </source>
</reference>